<dbReference type="GeneID" id="63814018"/>
<gene>
    <name evidence="1" type="ORF">P175DRAFT_0501300</name>
</gene>
<evidence type="ECO:0000313" key="1">
    <source>
        <dbReference type="EMBL" id="PTU20676.1"/>
    </source>
</evidence>
<dbReference type="AlphaFoldDB" id="A0A2T5LWL7"/>
<evidence type="ECO:0000313" key="2">
    <source>
        <dbReference type="Proteomes" id="UP000244073"/>
    </source>
</evidence>
<protein>
    <submittedName>
        <fullName evidence="1">Uncharacterized protein</fullName>
    </submittedName>
</protein>
<comment type="caution">
    <text evidence="1">The sequence shown here is derived from an EMBL/GenBank/DDBJ whole genome shotgun (WGS) entry which is preliminary data.</text>
</comment>
<accession>A0A2T5LWL7</accession>
<dbReference type="VEuPathDB" id="FungiDB:P175DRAFT_0501300"/>
<dbReference type="EMBL" id="MSFN02000004">
    <property type="protein sequence ID" value="PTU20676.1"/>
    <property type="molecule type" value="Genomic_DNA"/>
</dbReference>
<name>A0A2T5LWL7_9EURO</name>
<proteinExistence type="predicted"/>
<dbReference type="Proteomes" id="UP000244073">
    <property type="component" value="Unassembled WGS sequence"/>
</dbReference>
<reference evidence="1 2" key="1">
    <citation type="journal article" date="2018" name="Proc. Natl. Acad. Sci. U.S.A.">
        <title>Linking secondary metabolites to gene clusters through genome sequencing of six diverse Aspergillus species.</title>
        <authorList>
            <person name="Kaerboelling I."/>
            <person name="Vesth T.C."/>
            <person name="Frisvad J.C."/>
            <person name="Nybo J.L."/>
            <person name="Theobald S."/>
            <person name="Kuo A."/>
            <person name="Bowyer P."/>
            <person name="Matsuda Y."/>
            <person name="Mondo S."/>
            <person name="Lyhne E.K."/>
            <person name="Kogle M.E."/>
            <person name="Clum A."/>
            <person name="Lipzen A."/>
            <person name="Salamov A."/>
            <person name="Ngan C.Y."/>
            <person name="Daum C."/>
            <person name="Chiniquy J."/>
            <person name="Barry K."/>
            <person name="LaButti K."/>
            <person name="Haridas S."/>
            <person name="Simmons B.A."/>
            <person name="Magnuson J.K."/>
            <person name="Mortensen U.H."/>
            <person name="Larsen T.O."/>
            <person name="Grigoriev I.V."/>
            <person name="Baker S.E."/>
            <person name="Andersen M.R."/>
        </authorList>
    </citation>
    <scope>NUCLEOTIDE SEQUENCE [LARGE SCALE GENOMIC DNA]</scope>
    <source>
        <strain evidence="1 2">IBT 24754</strain>
    </source>
</reference>
<organism evidence="1 2">
    <name type="scientific">Aspergillus ochraceoroseus IBT 24754</name>
    <dbReference type="NCBI Taxonomy" id="1392256"/>
    <lineage>
        <taxon>Eukaryota</taxon>
        <taxon>Fungi</taxon>
        <taxon>Dikarya</taxon>
        <taxon>Ascomycota</taxon>
        <taxon>Pezizomycotina</taxon>
        <taxon>Eurotiomycetes</taxon>
        <taxon>Eurotiomycetidae</taxon>
        <taxon>Eurotiales</taxon>
        <taxon>Aspergillaceae</taxon>
        <taxon>Aspergillus</taxon>
        <taxon>Aspergillus subgen. Nidulantes</taxon>
    </lineage>
</organism>
<dbReference type="RefSeq" id="XP_040752068.1">
    <property type="nucleotide sequence ID" value="XM_040897136.1"/>
</dbReference>
<sequence length="150" mass="16349">MAMKSRIKLSITPACICRIESSYKSRAVLVLPLDSGVARVRYILLSLAGEAPGRADSECYSNSFDFANRLCCLPPVQINNACSQRAFHSICPLLEHAAAPCHSSTRLCYSCGLIHSSTMFWNVQVENGSVASMGPRTLIAIHPCFPQNSQ</sequence>